<organism evidence="6 7">
    <name type="scientific">Thielaviopsis punctulata</name>
    <dbReference type="NCBI Taxonomy" id="72032"/>
    <lineage>
        <taxon>Eukaryota</taxon>
        <taxon>Fungi</taxon>
        <taxon>Dikarya</taxon>
        <taxon>Ascomycota</taxon>
        <taxon>Pezizomycotina</taxon>
        <taxon>Sordariomycetes</taxon>
        <taxon>Hypocreomycetidae</taxon>
        <taxon>Microascales</taxon>
        <taxon>Ceratocystidaceae</taxon>
        <taxon>Thielaviopsis</taxon>
    </lineage>
</organism>
<reference evidence="6 7" key="1">
    <citation type="submission" date="2015-03" db="EMBL/GenBank/DDBJ databases">
        <authorList>
            <person name="Radwan O."/>
            <person name="Al-Naeli F.A."/>
            <person name="Rendon G.A."/>
            <person name="Fields C."/>
        </authorList>
    </citation>
    <scope>NUCLEOTIDE SEQUENCE [LARGE SCALE GENOMIC DNA]</scope>
    <source>
        <strain evidence="6">CR-DP1</strain>
    </source>
</reference>
<gene>
    <name evidence="6" type="ORF">TD95_005161</name>
</gene>
<keyword evidence="2" id="KW-0863">Zinc-finger</keyword>
<evidence type="ECO:0000256" key="4">
    <source>
        <dbReference type="SAM" id="MobiDB-lite"/>
    </source>
</evidence>
<dbReference type="PANTHER" id="PTHR13093">
    <property type="entry name" value="ZINC FINGER HIT DOMAIN CONTAINING PROTEIN 1"/>
    <property type="match status" value="1"/>
</dbReference>
<dbReference type="AlphaFoldDB" id="A0A0F4ZBH2"/>
<dbReference type="Pfam" id="PF04438">
    <property type="entry name" value="zf-HIT"/>
    <property type="match status" value="1"/>
</dbReference>
<comment type="caution">
    <text evidence="6">The sequence shown here is derived from an EMBL/GenBank/DDBJ whole genome shotgun (WGS) entry which is preliminary data.</text>
</comment>
<feature type="compositionally biased region" description="Low complexity" evidence="4">
    <location>
        <begin position="132"/>
        <end position="158"/>
    </location>
</feature>
<evidence type="ECO:0000256" key="3">
    <source>
        <dbReference type="ARBA" id="ARBA00022833"/>
    </source>
</evidence>
<evidence type="ECO:0000256" key="1">
    <source>
        <dbReference type="ARBA" id="ARBA00022723"/>
    </source>
</evidence>
<feature type="domain" description="HIT-type" evidence="5">
    <location>
        <begin position="252"/>
        <end position="279"/>
    </location>
</feature>
<dbReference type="Proteomes" id="UP000033483">
    <property type="component" value="Unassembled WGS sequence"/>
</dbReference>
<sequence length="292" mass="30877">MSNFGVVELASKRTTNAPGWAYVPDLGPAPSAALSSGKGGAGRKRAARNIPGLSAHDQSARQDARVQKELQALDRDGNRDATIAVPHTGKAAVAKHTPNVRRILQSQKTFANHLNDFEALLAQESASANTSSAAATGSSKRSKRAAAAAVPAASLRSTQPARETGHLGVPSDAGGARTVRSARSAAHVRDGDTLVRSWMPAVPGGAELRRLLAAAPRNYMELRAAWPAAEEQEGEDAQRRGGSATLARPPVRVFCEICGYWGKVRCTKCGVRVCALDCLNVHREECITRYGL</sequence>
<dbReference type="EMBL" id="LAEV01001875">
    <property type="protein sequence ID" value="KKA27183.1"/>
    <property type="molecule type" value="Genomic_DNA"/>
</dbReference>
<dbReference type="CDD" id="cd21437">
    <property type="entry name" value="zf-HIT_ZNHIT1_like"/>
    <property type="match status" value="1"/>
</dbReference>
<keyword evidence="7" id="KW-1185">Reference proteome</keyword>
<name>A0A0F4ZBH2_9PEZI</name>
<keyword evidence="1" id="KW-0479">Metal-binding</keyword>
<accession>A0A0F4ZBH2</accession>
<feature type="region of interest" description="Disordered" evidence="4">
    <location>
        <begin position="132"/>
        <end position="185"/>
    </location>
</feature>
<protein>
    <recommendedName>
        <fullName evidence="5">HIT-type domain-containing protein</fullName>
    </recommendedName>
</protein>
<evidence type="ECO:0000259" key="5">
    <source>
        <dbReference type="Pfam" id="PF04438"/>
    </source>
</evidence>
<dbReference type="GO" id="GO:0005634">
    <property type="term" value="C:nucleus"/>
    <property type="evidence" value="ECO:0007669"/>
    <property type="project" value="UniProtKB-ARBA"/>
</dbReference>
<evidence type="ECO:0000256" key="2">
    <source>
        <dbReference type="ARBA" id="ARBA00022771"/>
    </source>
</evidence>
<evidence type="ECO:0000313" key="6">
    <source>
        <dbReference type="EMBL" id="KKA27183.1"/>
    </source>
</evidence>
<dbReference type="GO" id="GO:0006338">
    <property type="term" value="P:chromatin remodeling"/>
    <property type="evidence" value="ECO:0007669"/>
    <property type="project" value="InterPro"/>
</dbReference>
<dbReference type="InterPro" id="IPR039723">
    <property type="entry name" value="Vps71/ZNHIT1"/>
</dbReference>
<evidence type="ECO:0000313" key="7">
    <source>
        <dbReference type="Proteomes" id="UP000033483"/>
    </source>
</evidence>
<dbReference type="InterPro" id="IPR007529">
    <property type="entry name" value="Znf_HIT"/>
</dbReference>
<feature type="region of interest" description="Disordered" evidence="4">
    <location>
        <begin position="71"/>
        <end position="94"/>
    </location>
</feature>
<proteinExistence type="predicted"/>
<keyword evidence="3" id="KW-0862">Zinc</keyword>
<dbReference type="OrthoDB" id="74807at2759"/>
<dbReference type="GO" id="GO:0008270">
    <property type="term" value="F:zinc ion binding"/>
    <property type="evidence" value="ECO:0007669"/>
    <property type="project" value="UniProtKB-KW"/>
</dbReference>
<dbReference type="SUPFAM" id="SSF144232">
    <property type="entry name" value="HIT/MYND zinc finger-like"/>
    <property type="match status" value="1"/>
</dbReference>